<dbReference type="EMBL" id="CP033459">
    <property type="protein sequence ID" value="QFQ11586.1"/>
    <property type="molecule type" value="Genomic_DNA"/>
</dbReference>
<dbReference type="RefSeq" id="WP_111899305.1">
    <property type="nucleotide sequence ID" value="NZ_CP033459.1"/>
</dbReference>
<sequence length="156" mass="17576">MIFQTILVKSTCTAPLHDHHHLRFIRKIEYCAAYHLRRAIILPAQAIALVREPMPWQELPLVGLASLEVTDEVENGVRIYTSKLTATLCKPFLHPKRPSAFRLTDVQGKLYLLGTAQIPYPLISQTVSNEDNAHSQTSSVITIQHKTENSLINIKA</sequence>
<evidence type="ECO:0000313" key="2">
    <source>
        <dbReference type="Proteomes" id="UP000249375"/>
    </source>
</evidence>
<protein>
    <submittedName>
        <fullName evidence="1">Uncharacterized protein</fullName>
    </submittedName>
</protein>
<name>A0A5P8E3R9_9BACT</name>
<dbReference type="Proteomes" id="UP000249375">
    <property type="component" value="Chromosome"/>
</dbReference>
<accession>A0A5P8E3R9</accession>
<gene>
    <name evidence="1" type="ORF">C7Y71_000235</name>
</gene>
<proteinExistence type="predicted"/>
<dbReference type="KEGG" id="alq:C7Y71_000235"/>
<dbReference type="AlphaFoldDB" id="A0A5P8E3R9"/>
<reference evidence="1 2" key="1">
    <citation type="submission" date="2018-11" db="EMBL/GenBank/DDBJ databases">
        <authorList>
            <person name="Na S.W."/>
            <person name="Baik M."/>
        </authorList>
    </citation>
    <scope>NUCLEOTIDE SEQUENCE [LARGE SCALE GENOMIC DNA]</scope>
    <source>
        <strain evidence="1 2">E39</strain>
    </source>
</reference>
<keyword evidence="2" id="KW-1185">Reference proteome</keyword>
<evidence type="ECO:0000313" key="1">
    <source>
        <dbReference type="EMBL" id="QFQ11586.1"/>
    </source>
</evidence>
<organism evidence="1 2">
    <name type="scientific">Pseudoprevotella muciniphila</name>
    <dbReference type="NCBI Taxonomy" id="2133944"/>
    <lineage>
        <taxon>Bacteria</taxon>
        <taxon>Pseudomonadati</taxon>
        <taxon>Bacteroidota</taxon>
        <taxon>Bacteroidia</taxon>
        <taxon>Bacteroidales</taxon>
        <taxon>Prevotellaceae</taxon>
        <taxon>Pseudoprevotella</taxon>
    </lineage>
</organism>